<protein>
    <recommendedName>
        <fullName evidence="2">lysozyme</fullName>
        <ecNumber evidence="2">3.2.1.17</ecNumber>
    </recommendedName>
    <alternativeName>
        <fullName evidence="9">1,4-beta-N-acetylmuramidase</fullName>
    </alternativeName>
</protein>
<keyword evidence="6" id="KW-0044">Antibiotic</keyword>
<keyword evidence="8" id="KW-0326">Glycosidase</keyword>
<keyword evidence="7 11" id="KW-1015">Disulfide bond</keyword>
<evidence type="ECO:0000256" key="7">
    <source>
        <dbReference type="ARBA" id="ARBA00023157"/>
    </source>
</evidence>
<evidence type="ECO:0000256" key="11">
    <source>
        <dbReference type="PIRSR" id="PIRSR608597-3"/>
    </source>
</evidence>
<comment type="catalytic activity">
    <reaction evidence="1">
        <text>Hydrolysis of (1-&gt;4)-beta-linkages between N-acetylmuramic acid and N-acetyl-D-glucosamine residues in a peptidoglycan and between N-acetyl-D-glucosamine residues in chitodextrins.</text>
        <dbReference type="EC" id="3.2.1.17"/>
    </reaction>
</comment>
<name>A0AA39HW22_9BILA</name>
<dbReference type="SUPFAM" id="SSF53955">
    <property type="entry name" value="Lysozyme-like"/>
    <property type="match status" value="1"/>
</dbReference>
<evidence type="ECO:0000256" key="5">
    <source>
        <dbReference type="ARBA" id="ARBA00022801"/>
    </source>
</evidence>
<dbReference type="PANTHER" id="PTHR11195">
    <property type="entry name" value="DESTABILASE-RELATED"/>
    <property type="match status" value="1"/>
</dbReference>
<sequence>MLTISVLVFIVYVSIALAARDCFQCICQVESQCQPLDCRMDMGSLSCGYFQIKLPYYQDCGTPGRHSGEPVEEAWKRCSKDYSCSLQCIKAYINRYARMCPGKGGCELISKLHNGGPNGCHLERTVGYWQKVQSCCGCA</sequence>
<feature type="disulfide bond" evidence="11">
    <location>
        <begin position="22"/>
        <end position="106"/>
    </location>
</feature>
<dbReference type="Gene3D" id="1.10.530.10">
    <property type="match status" value="1"/>
</dbReference>
<dbReference type="EC" id="3.2.1.17" evidence="2"/>
<reference evidence="13" key="1">
    <citation type="submission" date="2023-06" db="EMBL/GenBank/DDBJ databases">
        <title>Genomic analysis of the entomopathogenic nematode Steinernema hermaphroditum.</title>
        <authorList>
            <person name="Schwarz E.M."/>
            <person name="Heppert J.K."/>
            <person name="Baniya A."/>
            <person name="Schwartz H.T."/>
            <person name="Tan C.-H."/>
            <person name="Antoshechkin I."/>
            <person name="Sternberg P.W."/>
            <person name="Goodrich-Blair H."/>
            <person name="Dillman A.R."/>
        </authorList>
    </citation>
    <scope>NUCLEOTIDE SEQUENCE</scope>
    <source>
        <strain evidence="13">PS9179</strain>
        <tissue evidence="13">Whole animal</tissue>
    </source>
</reference>
<evidence type="ECO:0000256" key="12">
    <source>
        <dbReference type="SAM" id="SignalP"/>
    </source>
</evidence>
<organism evidence="13 14">
    <name type="scientific">Steinernema hermaphroditum</name>
    <dbReference type="NCBI Taxonomy" id="289476"/>
    <lineage>
        <taxon>Eukaryota</taxon>
        <taxon>Metazoa</taxon>
        <taxon>Ecdysozoa</taxon>
        <taxon>Nematoda</taxon>
        <taxon>Chromadorea</taxon>
        <taxon>Rhabditida</taxon>
        <taxon>Tylenchina</taxon>
        <taxon>Panagrolaimomorpha</taxon>
        <taxon>Strongyloidoidea</taxon>
        <taxon>Steinernematidae</taxon>
        <taxon>Steinernema</taxon>
    </lineage>
</organism>
<proteinExistence type="predicted"/>
<dbReference type="Proteomes" id="UP001175271">
    <property type="component" value="Unassembled WGS sequence"/>
</dbReference>
<evidence type="ECO:0000256" key="8">
    <source>
        <dbReference type="ARBA" id="ARBA00023295"/>
    </source>
</evidence>
<feature type="disulfide bond" evidence="11">
    <location>
        <begin position="38"/>
        <end position="47"/>
    </location>
</feature>
<evidence type="ECO:0000256" key="1">
    <source>
        <dbReference type="ARBA" id="ARBA00000632"/>
    </source>
</evidence>
<feature type="chain" id="PRO_5041385539" description="lysozyme" evidence="12">
    <location>
        <begin position="19"/>
        <end position="139"/>
    </location>
</feature>
<evidence type="ECO:0000256" key="3">
    <source>
        <dbReference type="ARBA" id="ARBA00022529"/>
    </source>
</evidence>
<dbReference type="InterPro" id="IPR023346">
    <property type="entry name" value="Lysozyme-like_dom_sf"/>
</dbReference>
<dbReference type="PROSITE" id="PS51909">
    <property type="entry name" value="LYSOZYME_I"/>
    <property type="match status" value="1"/>
</dbReference>
<dbReference type="EMBL" id="JAUCMV010000003">
    <property type="protein sequence ID" value="KAK0411879.1"/>
    <property type="molecule type" value="Genomic_DNA"/>
</dbReference>
<dbReference type="GO" id="GO:0003796">
    <property type="term" value="F:lysozyme activity"/>
    <property type="evidence" value="ECO:0007669"/>
    <property type="project" value="UniProtKB-EC"/>
</dbReference>
<evidence type="ECO:0000256" key="2">
    <source>
        <dbReference type="ARBA" id="ARBA00012732"/>
    </source>
</evidence>
<evidence type="ECO:0000256" key="10">
    <source>
        <dbReference type="PIRSR" id="PIRSR608597-1"/>
    </source>
</evidence>
<feature type="active site" description="Nucleophile" evidence="10">
    <location>
        <position position="41"/>
    </location>
</feature>
<keyword evidence="14" id="KW-1185">Reference proteome</keyword>
<keyword evidence="12" id="KW-0732">Signal</keyword>
<dbReference type="Pfam" id="PF05497">
    <property type="entry name" value="Destabilase"/>
    <property type="match status" value="1"/>
</dbReference>
<feature type="disulfide bond" evidence="11">
    <location>
        <begin position="27"/>
        <end position="33"/>
    </location>
</feature>
<gene>
    <name evidence="13" type="ORF">QR680_005896</name>
</gene>
<keyword evidence="4" id="KW-0081">Bacteriolytic enzyme</keyword>
<dbReference type="GO" id="GO:0050830">
    <property type="term" value="P:defense response to Gram-positive bacterium"/>
    <property type="evidence" value="ECO:0007669"/>
    <property type="project" value="UniProtKB-ARBA"/>
</dbReference>
<keyword evidence="5" id="KW-0378">Hydrolase</keyword>
<evidence type="ECO:0000256" key="6">
    <source>
        <dbReference type="ARBA" id="ARBA00023022"/>
    </source>
</evidence>
<dbReference type="AlphaFoldDB" id="A0AA39HW22"/>
<feature type="disulfide bond" evidence="11">
    <location>
        <begin position="25"/>
        <end position="138"/>
    </location>
</feature>
<dbReference type="CDD" id="cd16890">
    <property type="entry name" value="lyz_i"/>
    <property type="match status" value="1"/>
</dbReference>
<keyword evidence="3" id="KW-0929">Antimicrobial</keyword>
<dbReference type="PANTHER" id="PTHR11195:SF13">
    <property type="entry name" value="INVERTEBRATE-TYPE LYSOZYME 2-RELATED"/>
    <property type="match status" value="1"/>
</dbReference>
<comment type="caution">
    <text evidence="13">The sequence shown here is derived from an EMBL/GenBank/DDBJ whole genome shotgun (WGS) entry which is preliminary data.</text>
</comment>
<feature type="active site" description="Proton donor" evidence="10">
    <location>
        <position position="30"/>
    </location>
</feature>
<accession>A0AA39HW22</accession>
<evidence type="ECO:0000313" key="14">
    <source>
        <dbReference type="Proteomes" id="UP001175271"/>
    </source>
</evidence>
<evidence type="ECO:0000313" key="13">
    <source>
        <dbReference type="EMBL" id="KAK0411879.1"/>
    </source>
</evidence>
<feature type="signal peptide" evidence="12">
    <location>
        <begin position="1"/>
        <end position="18"/>
    </location>
</feature>
<evidence type="ECO:0000256" key="9">
    <source>
        <dbReference type="ARBA" id="ARBA00031262"/>
    </source>
</evidence>
<feature type="disulfide bond" evidence="11">
    <location>
        <begin position="78"/>
        <end position="84"/>
    </location>
</feature>
<dbReference type="GO" id="GO:0031640">
    <property type="term" value="P:killing of cells of another organism"/>
    <property type="evidence" value="ECO:0007669"/>
    <property type="project" value="UniProtKB-KW"/>
</dbReference>
<dbReference type="InterPro" id="IPR008597">
    <property type="entry name" value="Invert_lysozyme"/>
</dbReference>
<dbReference type="FunFam" id="1.10.530.10:FF:000023">
    <property type="entry name" value="Invertebrate-type lysozyme"/>
    <property type="match status" value="1"/>
</dbReference>
<evidence type="ECO:0000256" key="4">
    <source>
        <dbReference type="ARBA" id="ARBA00022638"/>
    </source>
</evidence>
<feature type="disulfide bond" evidence="11">
    <location>
        <begin position="60"/>
        <end position="88"/>
    </location>
</feature>